<dbReference type="KEGG" id="tpp:TPASS_0387"/>
<evidence type="ECO:0000256" key="16">
    <source>
        <dbReference type="ARBA" id="ARBA00038053"/>
    </source>
</evidence>
<feature type="transmembrane region" description="Helical" evidence="21">
    <location>
        <begin position="200"/>
        <end position="218"/>
    </location>
</feature>
<dbReference type="GO" id="GO:0005886">
    <property type="term" value="C:plasma membrane"/>
    <property type="evidence" value="ECO:0007669"/>
    <property type="project" value="UniProtKB-SubCell"/>
</dbReference>
<keyword evidence="4 22" id="KW-0132">Cell division</keyword>
<feature type="transmembrane region" description="Helical" evidence="21">
    <location>
        <begin position="281"/>
        <end position="305"/>
    </location>
</feature>
<evidence type="ECO:0000256" key="17">
    <source>
        <dbReference type="ARBA" id="ARBA00041185"/>
    </source>
</evidence>
<feature type="transmembrane region" description="Helical" evidence="21">
    <location>
        <begin position="151"/>
        <end position="169"/>
    </location>
</feature>
<keyword evidence="6" id="KW-0808">Transferase</keyword>
<evidence type="ECO:0000256" key="8">
    <source>
        <dbReference type="ARBA" id="ARBA00022960"/>
    </source>
</evidence>
<evidence type="ECO:0000256" key="20">
    <source>
        <dbReference type="ARBA" id="ARBA00049902"/>
    </source>
</evidence>
<dbReference type="GO" id="GO:0071555">
    <property type="term" value="P:cell wall organization"/>
    <property type="evidence" value="ECO:0007669"/>
    <property type="project" value="UniProtKB-KW"/>
</dbReference>
<evidence type="ECO:0000256" key="10">
    <source>
        <dbReference type="ARBA" id="ARBA00022989"/>
    </source>
</evidence>
<dbReference type="Proteomes" id="UP000001202">
    <property type="component" value="Chromosome"/>
</dbReference>
<evidence type="ECO:0000256" key="5">
    <source>
        <dbReference type="ARBA" id="ARBA00022676"/>
    </source>
</evidence>
<dbReference type="GO" id="GO:0008360">
    <property type="term" value="P:regulation of cell shape"/>
    <property type="evidence" value="ECO:0007669"/>
    <property type="project" value="UniProtKB-KW"/>
</dbReference>
<evidence type="ECO:0000256" key="2">
    <source>
        <dbReference type="ARBA" id="ARBA00004752"/>
    </source>
</evidence>
<evidence type="ECO:0000256" key="7">
    <source>
        <dbReference type="ARBA" id="ARBA00022692"/>
    </source>
</evidence>
<evidence type="ECO:0000313" key="23">
    <source>
        <dbReference type="Proteomes" id="UP000001202"/>
    </source>
</evidence>
<gene>
    <name evidence="22" type="primary">ftsW</name>
    <name evidence="22" type="ordered locus">TPASS_0387</name>
</gene>
<evidence type="ECO:0000256" key="9">
    <source>
        <dbReference type="ARBA" id="ARBA00022984"/>
    </source>
</evidence>
<evidence type="ECO:0000256" key="4">
    <source>
        <dbReference type="ARBA" id="ARBA00022618"/>
    </source>
</evidence>
<keyword evidence="10 21" id="KW-1133">Transmembrane helix</keyword>
<dbReference type="EC" id="2.4.99.28" evidence="19"/>
<keyword evidence="5" id="KW-0328">Glycosyltransferase</keyword>
<keyword evidence="7 21" id="KW-0812">Transmembrane</keyword>
<comment type="pathway">
    <text evidence="2">Cell wall biogenesis; peptidoglycan biosynthesis.</text>
</comment>
<reference evidence="22 23" key="1">
    <citation type="journal article" date="2008" name="BMC Microbiol.">
        <title>Complete genome sequence of Treponema pallidum ssp. pallidum strain SS14 determined with oligonucleotide arrays.</title>
        <authorList>
            <person name="Matejkova P."/>
            <person name="Strouhal M."/>
            <person name="Smajs D."/>
            <person name="Norris S.J."/>
            <person name="Palzkill T."/>
            <person name="Petrosino J.F."/>
            <person name="Sodergren E."/>
            <person name="Norton J.E."/>
            <person name="Singh J."/>
            <person name="Richmond T.A."/>
            <person name="Molla M.N."/>
            <person name="Albert T.J."/>
            <person name="Weinstock G.M."/>
        </authorList>
    </citation>
    <scope>NUCLEOTIDE SEQUENCE [LARGE SCALE GENOMIC DNA]</scope>
    <source>
        <strain evidence="22 23">SS14</strain>
    </source>
</reference>
<keyword evidence="13" id="KW-0961">Cell wall biogenesis/degradation</keyword>
<evidence type="ECO:0000256" key="18">
    <source>
        <dbReference type="ARBA" id="ARBA00041418"/>
    </source>
</evidence>
<dbReference type="GO" id="GO:0009252">
    <property type="term" value="P:peptidoglycan biosynthetic process"/>
    <property type="evidence" value="ECO:0007669"/>
    <property type="project" value="UniProtKB-KW"/>
</dbReference>
<keyword evidence="12" id="KW-0131">Cell cycle</keyword>
<evidence type="ECO:0000256" key="11">
    <source>
        <dbReference type="ARBA" id="ARBA00023136"/>
    </source>
</evidence>
<comment type="catalytic activity">
    <reaction evidence="20">
        <text>[GlcNAc-(1-&gt;4)-Mur2Ac(oyl-L-Ala-gamma-D-Glu-L-Lys-D-Ala-D-Ala)](n)-di-trans,octa-cis-undecaprenyl diphosphate + beta-D-GlcNAc-(1-&gt;4)-Mur2Ac(oyl-L-Ala-gamma-D-Glu-L-Lys-D-Ala-D-Ala)-di-trans,octa-cis-undecaprenyl diphosphate = [GlcNAc-(1-&gt;4)-Mur2Ac(oyl-L-Ala-gamma-D-Glu-L-Lys-D-Ala-D-Ala)](n+1)-di-trans,octa-cis-undecaprenyl diphosphate + di-trans,octa-cis-undecaprenyl diphosphate + H(+)</text>
        <dbReference type="Rhea" id="RHEA:23708"/>
        <dbReference type="Rhea" id="RHEA-COMP:9602"/>
        <dbReference type="Rhea" id="RHEA-COMP:9603"/>
        <dbReference type="ChEBI" id="CHEBI:15378"/>
        <dbReference type="ChEBI" id="CHEBI:58405"/>
        <dbReference type="ChEBI" id="CHEBI:60033"/>
        <dbReference type="ChEBI" id="CHEBI:78435"/>
        <dbReference type="EC" id="2.4.99.28"/>
    </reaction>
</comment>
<dbReference type="Pfam" id="PF01098">
    <property type="entry name" value="FTSW_RODA_SPOVE"/>
    <property type="match status" value="1"/>
</dbReference>
<feature type="transmembrane region" description="Helical" evidence="21">
    <location>
        <begin position="175"/>
        <end position="195"/>
    </location>
</feature>
<feature type="transmembrane region" description="Helical" evidence="21">
    <location>
        <begin position="16"/>
        <end position="38"/>
    </location>
</feature>
<keyword evidence="8" id="KW-0133">Cell shape</keyword>
<comment type="subcellular location">
    <subcellularLocation>
        <location evidence="1">Cell membrane</location>
        <topology evidence="1">Multi-pass membrane protein</topology>
    </subcellularLocation>
</comment>
<keyword evidence="3" id="KW-1003">Cell membrane</keyword>
<dbReference type="AlphaFoldDB" id="A0A0H3BKD2"/>
<proteinExistence type="inferred from homology"/>
<evidence type="ECO:0000256" key="19">
    <source>
        <dbReference type="ARBA" id="ARBA00044770"/>
    </source>
</evidence>
<name>A0A0H3BKD2_TREPS</name>
<evidence type="ECO:0000256" key="13">
    <source>
        <dbReference type="ARBA" id="ARBA00023316"/>
    </source>
</evidence>
<dbReference type="GO" id="GO:0051301">
    <property type="term" value="P:cell division"/>
    <property type="evidence" value="ECO:0007669"/>
    <property type="project" value="UniProtKB-KW"/>
</dbReference>
<dbReference type="PATRIC" id="fig|455434.6.peg.389"/>
<accession>A0A0H3BKD2</accession>
<dbReference type="InterPro" id="IPR013437">
    <property type="entry name" value="FtsW"/>
</dbReference>
<comment type="similarity">
    <text evidence="16">Belongs to the SEDS family. FtsW subfamily.</text>
</comment>
<evidence type="ECO:0000256" key="6">
    <source>
        <dbReference type="ARBA" id="ARBA00022679"/>
    </source>
</evidence>
<protein>
    <recommendedName>
        <fullName evidence="17">Probable peptidoglycan glycosyltransferase FtsW</fullName>
        <ecNumber evidence="19">2.4.99.28</ecNumber>
    </recommendedName>
    <alternativeName>
        <fullName evidence="18">Cell division protein FtsW</fullName>
    </alternativeName>
    <alternativeName>
        <fullName evidence="15">Cell wall polymerase</fullName>
    </alternativeName>
    <alternativeName>
        <fullName evidence="14">Peptidoglycan polymerase</fullName>
    </alternativeName>
</protein>
<feature type="transmembrane region" description="Helical" evidence="21">
    <location>
        <begin position="314"/>
        <end position="335"/>
    </location>
</feature>
<dbReference type="PANTHER" id="PTHR30474">
    <property type="entry name" value="CELL CYCLE PROTEIN"/>
    <property type="match status" value="1"/>
</dbReference>
<evidence type="ECO:0000256" key="21">
    <source>
        <dbReference type="SAM" id="Phobius"/>
    </source>
</evidence>
<feature type="transmembrane region" description="Helical" evidence="21">
    <location>
        <begin position="83"/>
        <end position="102"/>
    </location>
</feature>
<dbReference type="InterPro" id="IPR001182">
    <property type="entry name" value="FtsW/RodA"/>
</dbReference>
<feature type="transmembrane region" description="Helical" evidence="21">
    <location>
        <begin position="58"/>
        <end position="76"/>
    </location>
</feature>
<dbReference type="GO" id="GO:0015648">
    <property type="term" value="F:lipid-linked peptidoglycan transporter activity"/>
    <property type="evidence" value="ECO:0007669"/>
    <property type="project" value="TreeGrafter"/>
</dbReference>
<feature type="transmembrane region" description="Helical" evidence="21">
    <location>
        <begin position="347"/>
        <end position="368"/>
    </location>
</feature>
<feature type="transmembrane region" description="Helical" evidence="21">
    <location>
        <begin position="122"/>
        <end position="139"/>
    </location>
</feature>
<dbReference type="GO" id="GO:0032153">
    <property type="term" value="C:cell division site"/>
    <property type="evidence" value="ECO:0007669"/>
    <property type="project" value="TreeGrafter"/>
</dbReference>
<evidence type="ECO:0000313" key="22">
    <source>
        <dbReference type="EMBL" id="ACD70813.1"/>
    </source>
</evidence>
<evidence type="ECO:0000256" key="15">
    <source>
        <dbReference type="ARBA" id="ARBA00033270"/>
    </source>
</evidence>
<dbReference type="GO" id="GO:0008955">
    <property type="term" value="F:peptidoglycan glycosyltransferase activity"/>
    <property type="evidence" value="ECO:0007669"/>
    <property type="project" value="UniProtKB-EC"/>
</dbReference>
<organism evidence="22 23">
    <name type="scientific">Treponema pallidum subsp. pallidum (strain SS14)</name>
    <dbReference type="NCBI Taxonomy" id="455434"/>
    <lineage>
        <taxon>Bacteria</taxon>
        <taxon>Pseudomonadati</taxon>
        <taxon>Spirochaetota</taxon>
        <taxon>Spirochaetia</taxon>
        <taxon>Spirochaetales</taxon>
        <taxon>Treponemataceae</taxon>
        <taxon>Treponema</taxon>
    </lineage>
</organism>
<evidence type="ECO:0000256" key="1">
    <source>
        <dbReference type="ARBA" id="ARBA00004651"/>
    </source>
</evidence>
<evidence type="ECO:0000256" key="12">
    <source>
        <dbReference type="ARBA" id="ARBA00023306"/>
    </source>
</evidence>
<keyword evidence="9" id="KW-0573">Peptidoglycan synthesis</keyword>
<sequence>MRPMISIEKNVHQERYSFVFILLVALMVGVGFVTLYSGSVHYAQRFFRYPGYFLVRQGVSIGIGLVCLLFFTFVRLASLRKALSPLILVAFALCVCTFFPGIGSTRNGATRWIKVFDINFQPSEFVKLVLIVFLANFFDKHREHFDTPIRSIFPPFVVSVIFVSVVFFQNDFSTAMFLLFITVVMFFIAGAPLWWFLRGIVVLAPIAVLMIVTSTNRLRRVLSFLYPDRDPLGAGYQVNAALEALMDGGLWGRGIGNGVRKIASVPEVYSDFIFVVIGEEMGFIGVCLYLMLLFAFTLTGISIALRCANRFNTFLAFGASAAIVLQSILNVAVVVRLVPATGIPLPFFSSGGSSIVVTLSLCGLIINVSGDEKIRREREETVFV</sequence>
<dbReference type="EMBL" id="CP000805">
    <property type="protein sequence ID" value="ACD70813.1"/>
    <property type="molecule type" value="Genomic_DNA"/>
</dbReference>
<evidence type="ECO:0000256" key="3">
    <source>
        <dbReference type="ARBA" id="ARBA00022475"/>
    </source>
</evidence>
<evidence type="ECO:0000256" key="14">
    <source>
        <dbReference type="ARBA" id="ARBA00032370"/>
    </source>
</evidence>
<dbReference type="NCBIfam" id="TIGR02614">
    <property type="entry name" value="ftsW"/>
    <property type="match status" value="1"/>
</dbReference>
<dbReference type="RefSeq" id="WP_012460544.1">
    <property type="nucleotide sequence ID" value="NC_010741.1"/>
</dbReference>
<keyword evidence="11 21" id="KW-0472">Membrane</keyword>
<dbReference type="PANTHER" id="PTHR30474:SF2">
    <property type="entry name" value="PEPTIDOGLYCAN GLYCOSYLTRANSFERASE FTSW-RELATED"/>
    <property type="match status" value="1"/>
</dbReference>